<reference evidence="13 14" key="1">
    <citation type="submission" date="2019-03" db="EMBL/GenBank/DDBJ databases">
        <authorList>
            <person name="Sebastian G."/>
            <person name="Baumann P."/>
            <person name="Ruckert C."/>
            <person name="Kalinowski J."/>
            <person name="Nebel B."/>
            <person name="Takors R."/>
            <person name="Blombach B."/>
        </authorList>
    </citation>
    <scope>NUCLEOTIDE SEQUENCE [LARGE SCALE GENOMIC DNA]</scope>
    <source>
        <strain evidence="13 14">DSM 1084</strain>
    </source>
</reference>
<feature type="transmembrane region" description="Helical" evidence="12">
    <location>
        <begin position="438"/>
        <end position="457"/>
    </location>
</feature>
<keyword evidence="8 12" id="KW-1133">Transmembrane helix</keyword>
<dbReference type="Proteomes" id="UP000293912">
    <property type="component" value="Chromosome"/>
</dbReference>
<keyword evidence="11 13" id="KW-0012">Acyltransferase</keyword>
<evidence type="ECO:0000256" key="3">
    <source>
        <dbReference type="ARBA" id="ARBA00010323"/>
    </source>
</evidence>
<dbReference type="GO" id="GO:0016746">
    <property type="term" value="F:acyltransferase activity"/>
    <property type="evidence" value="ECO:0007669"/>
    <property type="project" value="UniProtKB-KW"/>
</dbReference>
<dbReference type="KEGG" id="hpse:HPF_22315"/>
<dbReference type="InterPro" id="IPR028362">
    <property type="entry name" value="AlgI"/>
</dbReference>
<dbReference type="PANTHER" id="PTHR13285">
    <property type="entry name" value="ACYLTRANSFERASE"/>
    <property type="match status" value="1"/>
</dbReference>
<evidence type="ECO:0000256" key="7">
    <source>
        <dbReference type="ARBA" id="ARBA00022841"/>
    </source>
</evidence>
<name>A0A4P6X7C4_HYDPS</name>
<comment type="subcellular location">
    <subcellularLocation>
        <location evidence="1">Cell membrane</location>
        <topology evidence="1">Multi-pass membrane protein</topology>
    </subcellularLocation>
</comment>
<organism evidence="13 14">
    <name type="scientific">Hydrogenophaga pseudoflava</name>
    <name type="common">Pseudomonas carboxydoflava</name>
    <dbReference type="NCBI Taxonomy" id="47421"/>
    <lineage>
        <taxon>Bacteria</taxon>
        <taxon>Pseudomonadati</taxon>
        <taxon>Pseudomonadota</taxon>
        <taxon>Betaproteobacteria</taxon>
        <taxon>Burkholderiales</taxon>
        <taxon>Comamonadaceae</taxon>
        <taxon>Hydrogenophaga</taxon>
    </lineage>
</organism>
<protein>
    <recommendedName>
        <fullName evidence="4">Probable alginate O-acetylase AlgI</fullName>
    </recommendedName>
    <alternativeName>
        <fullName evidence="10">Alginate biosynthesis protein AlgI</fullName>
    </alternativeName>
</protein>
<sequence>MIFSSVEFLFYFLPIFLLVYQVSGRHNAVLLVGSAVFYAWGELRNAWVLAASLAGCYLGGLALGREADRRDRQRWVLVVSLLFQLSLLVAFKYLGFLADTLHDLGWQVSIEPGSVPVLPVGISFFTFHAMSYLVDIYRGQLPVERKLSRLTNYILLFPHLLAGPIVRYAAIRRQLIRRHWTVARLRFGMELLIIGLGQKLLLANPLGAVVDAIYQLESQALTTALAWLGAIAYAFQVYLDFSGYSHMALGLALLLGFSFPRNFRFPFHALSVREFWRRWHISLSSWLRDYVYAPLGGSRRGGGRTIANILIVFGLCGLWHGAGWNFVCWGLYNGGLIVLERLGLGRITARWPRVCQQIYAWLAFTTGVAMFRAEDFAQVGTVYAAMAGWSSATAGAMHPGRFLDGYTVLVLLLAFSSMLPLSRWFGGRHFVRPRWAPVRWVFLTLVLVLSATSLASGSHNPFLYFHF</sequence>
<keyword evidence="6 12" id="KW-0812">Transmembrane</keyword>
<dbReference type="AlphaFoldDB" id="A0A4P6X7C4"/>
<keyword evidence="5 11" id="KW-1003">Cell membrane</keyword>
<keyword evidence="7" id="KW-0016">Alginate biosynthesis</keyword>
<feature type="transmembrane region" description="Helical" evidence="12">
    <location>
        <begin position="75"/>
        <end position="97"/>
    </location>
</feature>
<feature type="transmembrane region" description="Helical" evidence="12">
    <location>
        <begin position="12"/>
        <end position="40"/>
    </location>
</feature>
<evidence type="ECO:0000313" key="13">
    <source>
        <dbReference type="EMBL" id="QBM30438.1"/>
    </source>
</evidence>
<evidence type="ECO:0000256" key="12">
    <source>
        <dbReference type="SAM" id="Phobius"/>
    </source>
</evidence>
<feature type="transmembrane region" description="Helical" evidence="12">
    <location>
        <begin position="150"/>
        <end position="171"/>
    </location>
</feature>
<accession>A0A4P6X7C4</accession>
<evidence type="ECO:0000256" key="4">
    <source>
        <dbReference type="ARBA" id="ARBA00016084"/>
    </source>
</evidence>
<dbReference type="EMBL" id="CP037867">
    <property type="protein sequence ID" value="QBM30438.1"/>
    <property type="molecule type" value="Genomic_DNA"/>
</dbReference>
<evidence type="ECO:0000256" key="8">
    <source>
        <dbReference type="ARBA" id="ARBA00022989"/>
    </source>
</evidence>
<dbReference type="Pfam" id="PF03062">
    <property type="entry name" value="MBOAT"/>
    <property type="match status" value="1"/>
</dbReference>
<keyword evidence="9 11" id="KW-0472">Membrane</keyword>
<keyword evidence="14" id="KW-1185">Reference proteome</keyword>
<evidence type="ECO:0000313" key="14">
    <source>
        <dbReference type="Proteomes" id="UP000293912"/>
    </source>
</evidence>
<dbReference type="PIRSF" id="PIRSF500217">
    <property type="entry name" value="AlgI"/>
    <property type="match status" value="1"/>
</dbReference>
<dbReference type="InterPro" id="IPR024194">
    <property type="entry name" value="Ac/AlaTfrase_AlgI/DltB"/>
</dbReference>
<feature type="transmembrane region" description="Helical" evidence="12">
    <location>
        <begin position="244"/>
        <end position="263"/>
    </location>
</feature>
<gene>
    <name evidence="13" type="primary">patA2</name>
    <name evidence="13" type="ORF">HPF_22315</name>
</gene>
<evidence type="ECO:0000256" key="6">
    <source>
        <dbReference type="ARBA" id="ARBA00022692"/>
    </source>
</evidence>
<dbReference type="InterPro" id="IPR004299">
    <property type="entry name" value="MBOAT_fam"/>
</dbReference>
<feature type="transmembrane region" description="Helical" evidence="12">
    <location>
        <begin position="117"/>
        <end position="138"/>
    </location>
</feature>
<feature type="transmembrane region" description="Helical" evidence="12">
    <location>
        <begin position="309"/>
        <end position="332"/>
    </location>
</feature>
<dbReference type="PANTHER" id="PTHR13285:SF18">
    <property type="entry name" value="PROTEIN-CYSTEINE N-PALMITOYLTRANSFERASE RASP"/>
    <property type="match status" value="1"/>
</dbReference>
<dbReference type="PIRSF" id="PIRSF016636">
    <property type="entry name" value="AlgI_DltB"/>
    <property type="match status" value="1"/>
</dbReference>
<evidence type="ECO:0000256" key="10">
    <source>
        <dbReference type="ARBA" id="ARBA00031030"/>
    </source>
</evidence>
<proteinExistence type="inferred from homology"/>
<feature type="transmembrane region" description="Helical" evidence="12">
    <location>
        <begin position="406"/>
        <end position="426"/>
    </location>
</feature>
<dbReference type="InterPro" id="IPR051085">
    <property type="entry name" value="MB_O-acyltransferase"/>
</dbReference>
<feature type="transmembrane region" description="Helical" evidence="12">
    <location>
        <begin position="191"/>
        <end position="213"/>
    </location>
</feature>
<comment type="pathway">
    <text evidence="2">Glycan biosynthesis; alginate biosynthesis.</text>
</comment>
<dbReference type="RefSeq" id="WP_133157876.1">
    <property type="nucleotide sequence ID" value="NZ_CP037867.1"/>
</dbReference>
<evidence type="ECO:0000256" key="1">
    <source>
        <dbReference type="ARBA" id="ARBA00004651"/>
    </source>
</evidence>
<evidence type="ECO:0000256" key="11">
    <source>
        <dbReference type="PIRNR" id="PIRNR016636"/>
    </source>
</evidence>
<keyword evidence="11 13" id="KW-0808">Transferase</keyword>
<comment type="similarity">
    <text evidence="3 11">Belongs to the membrane-bound acyltransferase family.</text>
</comment>
<feature type="transmembrane region" description="Helical" evidence="12">
    <location>
        <begin position="220"/>
        <end position="238"/>
    </location>
</feature>
<evidence type="ECO:0000256" key="5">
    <source>
        <dbReference type="ARBA" id="ARBA00022475"/>
    </source>
</evidence>
<evidence type="ECO:0000256" key="9">
    <source>
        <dbReference type="ARBA" id="ARBA00023136"/>
    </source>
</evidence>
<feature type="transmembrane region" description="Helical" evidence="12">
    <location>
        <begin position="46"/>
        <end position="63"/>
    </location>
</feature>
<evidence type="ECO:0000256" key="2">
    <source>
        <dbReference type="ARBA" id="ARBA00005182"/>
    </source>
</evidence>
<dbReference type="GO" id="GO:0005886">
    <property type="term" value="C:plasma membrane"/>
    <property type="evidence" value="ECO:0007669"/>
    <property type="project" value="UniProtKB-SubCell"/>
</dbReference>
<dbReference type="GO" id="GO:0042121">
    <property type="term" value="P:alginic acid biosynthetic process"/>
    <property type="evidence" value="ECO:0007669"/>
    <property type="project" value="UniProtKB-KW"/>
</dbReference>